<accession>A0A7N1A635</accession>
<dbReference type="Proteomes" id="UP000594263">
    <property type="component" value="Unplaced"/>
</dbReference>
<dbReference type="AlphaFoldDB" id="A0A7N1A635"/>
<dbReference type="CDD" id="cd00610">
    <property type="entry name" value="OAT_like"/>
    <property type="match status" value="1"/>
</dbReference>
<evidence type="ECO:0000313" key="9">
    <source>
        <dbReference type="Proteomes" id="UP000594263"/>
    </source>
</evidence>
<evidence type="ECO:0000256" key="2">
    <source>
        <dbReference type="ARBA" id="ARBA00001933"/>
    </source>
</evidence>
<keyword evidence="5 7" id="KW-0663">Pyridoxal phosphate</keyword>
<dbReference type="GO" id="GO:0005739">
    <property type="term" value="C:mitochondrion"/>
    <property type="evidence" value="ECO:0007669"/>
    <property type="project" value="TreeGrafter"/>
</dbReference>
<comment type="similarity">
    <text evidence="3 7">Belongs to the class-III pyridoxal-phosphate-dependent aminotransferase family.</text>
</comment>
<dbReference type="InterPro" id="IPR005814">
    <property type="entry name" value="Aminotrans_3"/>
</dbReference>
<evidence type="ECO:0000256" key="1">
    <source>
        <dbReference type="ARBA" id="ARBA00001781"/>
    </source>
</evidence>
<organism evidence="8 9">
    <name type="scientific">Kalanchoe fedtschenkoi</name>
    <name type="common">Lavender scallops</name>
    <name type="synonym">South American air plant</name>
    <dbReference type="NCBI Taxonomy" id="63787"/>
    <lineage>
        <taxon>Eukaryota</taxon>
        <taxon>Viridiplantae</taxon>
        <taxon>Streptophyta</taxon>
        <taxon>Embryophyta</taxon>
        <taxon>Tracheophyta</taxon>
        <taxon>Spermatophyta</taxon>
        <taxon>Magnoliopsida</taxon>
        <taxon>eudicotyledons</taxon>
        <taxon>Gunneridae</taxon>
        <taxon>Pentapetalae</taxon>
        <taxon>Saxifragales</taxon>
        <taxon>Crassulaceae</taxon>
        <taxon>Kalanchoe</taxon>
    </lineage>
</organism>
<dbReference type="InterPro" id="IPR015422">
    <property type="entry name" value="PyrdxlP-dep_Trfase_small"/>
</dbReference>
<dbReference type="OMA" id="REGLNQH"/>
<dbReference type="InterPro" id="IPR049704">
    <property type="entry name" value="Aminotrans_3_PPA_site"/>
</dbReference>
<dbReference type="InterPro" id="IPR015424">
    <property type="entry name" value="PyrdxlP-dep_Trfase"/>
</dbReference>
<evidence type="ECO:0000256" key="5">
    <source>
        <dbReference type="ARBA" id="ARBA00022898"/>
    </source>
</evidence>
<proteinExistence type="inferred from homology"/>
<evidence type="ECO:0000313" key="8">
    <source>
        <dbReference type="EnsemblPlants" id="Kaladp0094s0093.1.v1.1"/>
    </source>
</evidence>
<dbReference type="PIRSF" id="PIRSF000521">
    <property type="entry name" value="Transaminase_4ab_Lys_Orn"/>
    <property type="match status" value="1"/>
</dbReference>
<dbReference type="FunFam" id="3.40.640.10:FF:000004">
    <property type="entry name" value="Acetylornithine aminotransferase"/>
    <property type="match status" value="1"/>
</dbReference>
<dbReference type="GO" id="GO:0009853">
    <property type="term" value="P:photorespiration"/>
    <property type="evidence" value="ECO:0007669"/>
    <property type="project" value="UniProtKB-KW"/>
</dbReference>
<protein>
    <recommendedName>
        <fullName evidence="4">alanine--glyoxylate transaminase</fullName>
        <ecNumber evidence="4">2.6.1.44</ecNumber>
    </recommendedName>
</protein>
<dbReference type="GO" id="GO:0008453">
    <property type="term" value="F:alanine-glyoxylate transaminase activity"/>
    <property type="evidence" value="ECO:0007669"/>
    <property type="project" value="UniProtKB-EC"/>
</dbReference>
<comment type="cofactor">
    <cofactor evidence="2">
        <name>pyridoxal 5'-phosphate</name>
        <dbReference type="ChEBI" id="CHEBI:597326"/>
    </cofactor>
</comment>
<dbReference type="EnsemblPlants" id="Kaladp0094s0093.1.v1.1">
    <property type="protein sequence ID" value="Kaladp0094s0093.1.v1.1"/>
    <property type="gene ID" value="Kaladp0094s0093.v1.1"/>
</dbReference>
<evidence type="ECO:0000256" key="3">
    <source>
        <dbReference type="ARBA" id="ARBA00008954"/>
    </source>
</evidence>
<sequence length="483" mass="52714">MMIHRIRRTLFTLSPPSLRRHYSAAAPATTAAAGAEISERGTQFHAKLPPFDYTPPPYSGPKAAEILQKRKQYLSPSMFYFYHKPINIVDGKMQYLFDENGRRYLDAFGGIATVCCGHCHPLVVDAIVNQTKRIQHSTILYLNHSIADFAEALASKMPANLKVVFFTNSGTEANELAMMMAKLYTGCQDIVSLRNSYHGNAAGTMGATAQRNWKFNVVQTGMHHAINPDPYRGIFGSDGEKYAKDVQDLIDYGTSGHVAGFISEAIQGVGGIVELAPGYLPAVYDSIRKAGGLCIADEVQAGFARTGSNFWGFESHGVVPDIVTMAKGIGNGIPLGAVVTTPEIAEVLTLRNYFNTFGGNPVCTTAGLAVLNVIEKERLQENAFVVGSHLKGRLTSLMDKYEIIGDVRGNGLMLGVELVTDREMKTPAKVETLHVMEQLKDLGVLVGKGGFYGNVFRITPPLCFTKEDADYLVDAMDYTMSKM</sequence>
<dbReference type="SUPFAM" id="SSF53383">
    <property type="entry name" value="PLP-dependent transferases"/>
    <property type="match status" value="1"/>
</dbReference>
<dbReference type="PANTHER" id="PTHR45688:SF13">
    <property type="entry name" value="ALANINE--GLYOXYLATE AMINOTRANSFERASE 2-LIKE"/>
    <property type="match status" value="1"/>
</dbReference>
<dbReference type="GO" id="GO:0030170">
    <property type="term" value="F:pyridoxal phosphate binding"/>
    <property type="evidence" value="ECO:0007669"/>
    <property type="project" value="InterPro"/>
</dbReference>
<dbReference type="Gene3D" id="3.40.640.10">
    <property type="entry name" value="Type I PLP-dependent aspartate aminotransferase-like (Major domain)"/>
    <property type="match status" value="1"/>
</dbReference>
<dbReference type="Pfam" id="PF00202">
    <property type="entry name" value="Aminotran_3"/>
    <property type="match status" value="1"/>
</dbReference>
<dbReference type="EC" id="2.6.1.44" evidence="4"/>
<name>A0A7N1A635_KALFE</name>
<dbReference type="PANTHER" id="PTHR45688">
    <property type="match status" value="1"/>
</dbReference>
<dbReference type="Gramene" id="Kaladp0094s0093.1.v1.1">
    <property type="protein sequence ID" value="Kaladp0094s0093.1.v1.1"/>
    <property type="gene ID" value="Kaladp0094s0093.v1.1"/>
</dbReference>
<evidence type="ECO:0000256" key="7">
    <source>
        <dbReference type="RuleBase" id="RU003560"/>
    </source>
</evidence>
<dbReference type="Gene3D" id="3.90.1150.10">
    <property type="entry name" value="Aspartate Aminotransferase, domain 1"/>
    <property type="match status" value="1"/>
</dbReference>
<dbReference type="InterPro" id="IPR015421">
    <property type="entry name" value="PyrdxlP-dep_Trfase_major"/>
</dbReference>
<evidence type="ECO:0000256" key="6">
    <source>
        <dbReference type="ARBA" id="ARBA00023238"/>
    </source>
</evidence>
<evidence type="ECO:0000256" key="4">
    <source>
        <dbReference type="ARBA" id="ARBA00013049"/>
    </source>
</evidence>
<keyword evidence="9" id="KW-1185">Reference proteome</keyword>
<reference evidence="8" key="1">
    <citation type="submission" date="2021-01" db="UniProtKB">
        <authorList>
            <consortium name="EnsemblPlants"/>
        </authorList>
    </citation>
    <scope>IDENTIFICATION</scope>
</reference>
<dbReference type="PROSITE" id="PS00600">
    <property type="entry name" value="AA_TRANSFER_CLASS_3"/>
    <property type="match status" value="1"/>
</dbReference>
<keyword evidence="6" id="KW-0601">Photorespiration</keyword>
<comment type="catalytic activity">
    <reaction evidence="1">
        <text>glyoxylate + L-alanine = glycine + pyruvate</text>
        <dbReference type="Rhea" id="RHEA:24248"/>
        <dbReference type="ChEBI" id="CHEBI:15361"/>
        <dbReference type="ChEBI" id="CHEBI:36655"/>
        <dbReference type="ChEBI" id="CHEBI:57305"/>
        <dbReference type="ChEBI" id="CHEBI:57972"/>
        <dbReference type="EC" id="2.6.1.44"/>
    </reaction>
</comment>